<gene>
    <name evidence="2" type="ORF">F3013_25450</name>
</gene>
<comment type="caution">
    <text evidence="2">The sequence shown here is derived from an EMBL/GenBank/DDBJ whole genome shotgun (WGS) entry which is preliminary data.</text>
</comment>
<feature type="compositionally biased region" description="Basic and acidic residues" evidence="1">
    <location>
        <begin position="1"/>
        <end position="10"/>
    </location>
</feature>
<protein>
    <submittedName>
        <fullName evidence="2">IS91 family transposase</fullName>
    </submittedName>
</protein>
<reference evidence="2" key="1">
    <citation type="submission" date="2019-09" db="EMBL/GenBank/DDBJ databases">
        <authorList>
            <consortium name="PulseNet: The National Subtyping Network for Foodborne Disease Surveillance"/>
            <person name="Tarr C.L."/>
            <person name="Trees E."/>
            <person name="Katz L.S."/>
            <person name="Carleton-Romer H.A."/>
            <person name="Stroika S."/>
            <person name="Kucerova Z."/>
            <person name="Roache K.F."/>
            <person name="Sabol A.L."/>
            <person name="Besser J."/>
            <person name="Gerner-Smidt P."/>
        </authorList>
    </citation>
    <scope>NUCLEOTIDE SEQUENCE</scope>
    <source>
        <strain evidence="2">PNUSAS099790</strain>
    </source>
</reference>
<proteinExistence type="predicted"/>
<organism evidence="2">
    <name type="scientific">Salmonella enterica</name>
    <name type="common">Salmonella choleraesuis</name>
    <dbReference type="NCBI Taxonomy" id="28901"/>
    <lineage>
        <taxon>Bacteria</taxon>
        <taxon>Pseudomonadati</taxon>
        <taxon>Pseudomonadota</taxon>
        <taxon>Gammaproteobacteria</taxon>
        <taxon>Enterobacterales</taxon>
        <taxon>Enterobacteriaceae</taxon>
        <taxon>Salmonella</taxon>
    </lineage>
</organism>
<evidence type="ECO:0000313" key="2">
    <source>
        <dbReference type="EMBL" id="ECW3716988.1"/>
    </source>
</evidence>
<feature type="region of interest" description="Disordered" evidence="1">
    <location>
        <begin position="1"/>
        <end position="20"/>
    </location>
</feature>
<accession>A0A613XA73</accession>
<dbReference type="AlphaFoldDB" id="A0A613XA73"/>
<name>A0A613XA73_SALER</name>
<sequence length="33" mass="3597">ILDHLKHKAETSGTRALPESRAPPAELLLGLFD</sequence>
<dbReference type="EMBL" id="AAKWFA010000341">
    <property type="protein sequence ID" value="ECW3716988.1"/>
    <property type="molecule type" value="Genomic_DNA"/>
</dbReference>
<evidence type="ECO:0000256" key="1">
    <source>
        <dbReference type="SAM" id="MobiDB-lite"/>
    </source>
</evidence>
<feature type="non-terminal residue" evidence="2">
    <location>
        <position position="1"/>
    </location>
</feature>